<reference evidence="3 4" key="1">
    <citation type="submission" date="2016-10" db="EMBL/GenBank/DDBJ databases">
        <authorList>
            <person name="de Groot N.N."/>
        </authorList>
    </citation>
    <scope>NUCLEOTIDE SEQUENCE [LARGE SCALE GENOMIC DNA]</scope>
    <source>
        <strain evidence="3 4">DSM 21650</strain>
    </source>
</reference>
<dbReference type="EMBL" id="FNQE01000040">
    <property type="protein sequence ID" value="SDZ35204.1"/>
    <property type="molecule type" value="Genomic_DNA"/>
</dbReference>
<gene>
    <name evidence="3" type="ORF">SAMN05660462_02816</name>
</gene>
<protein>
    <recommendedName>
        <fullName evidence="5">YceG-like family protein</fullName>
    </recommendedName>
</protein>
<keyword evidence="2" id="KW-1133">Transmembrane helix</keyword>
<feature type="compositionally biased region" description="Polar residues" evidence="1">
    <location>
        <begin position="51"/>
        <end position="63"/>
    </location>
</feature>
<sequence length="182" mass="20247">MTNFMEKVKDFLYDAIDYVLILVIIVGVAAIIGWRLDILFAKDMDKATLDSEPTNVTPIASDNKNGDNDSLDSEQDPSQAANEDNNKDIEENHESEPDSTDREEPSNEDSPTVSDEIITVKIPSGTLPPTIANILLEKGLIDNKMDFLIKSQELKLDTRLKSGEFQIKKGIGLEELIKLLAR</sequence>
<dbReference type="AlphaFoldDB" id="A0A1H3SBA8"/>
<evidence type="ECO:0000313" key="3">
    <source>
        <dbReference type="EMBL" id="SDZ35204.1"/>
    </source>
</evidence>
<proteinExistence type="predicted"/>
<evidence type="ECO:0000256" key="2">
    <source>
        <dbReference type="SAM" id="Phobius"/>
    </source>
</evidence>
<evidence type="ECO:0000256" key="1">
    <source>
        <dbReference type="SAM" id="MobiDB-lite"/>
    </source>
</evidence>
<accession>A0A1H3SBA8</accession>
<dbReference type="Proteomes" id="UP000198625">
    <property type="component" value="Unassembled WGS sequence"/>
</dbReference>
<keyword evidence="4" id="KW-1185">Reference proteome</keyword>
<dbReference type="Gene3D" id="3.30.1490.480">
    <property type="entry name" value="Endolytic murein transglycosylase"/>
    <property type="match status" value="1"/>
</dbReference>
<feature type="transmembrane region" description="Helical" evidence="2">
    <location>
        <begin position="15"/>
        <end position="36"/>
    </location>
</feature>
<feature type="region of interest" description="Disordered" evidence="1">
    <location>
        <begin position="50"/>
        <end position="120"/>
    </location>
</feature>
<keyword evidence="2" id="KW-0472">Membrane</keyword>
<feature type="compositionally biased region" description="Basic and acidic residues" evidence="1">
    <location>
        <begin position="84"/>
        <end position="105"/>
    </location>
</feature>
<dbReference type="RefSeq" id="WP_091732657.1">
    <property type="nucleotide sequence ID" value="NZ_FNQE01000040.1"/>
</dbReference>
<evidence type="ECO:0000313" key="4">
    <source>
        <dbReference type="Proteomes" id="UP000198625"/>
    </source>
</evidence>
<keyword evidence="2" id="KW-0812">Transmembrane</keyword>
<dbReference type="OrthoDB" id="1708369at2"/>
<evidence type="ECO:0008006" key="5">
    <source>
        <dbReference type="Google" id="ProtNLM"/>
    </source>
</evidence>
<organism evidence="3 4">
    <name type="scientific">Proteiniborus ethanoligenes</name>
    <dbReference type="NCBI Taxonomy" id="415015"/>
    <lineage>
        <taxon>Bacteria</taxon>
        <taxon>Bacillati</taxon>
        <taxon>Bacillota</taxon>
        <taxon>Clostridia</taxon>
        <taxon>Eubacteriales</taxon>
        <taxon>Proteiniborus</taxon>
    </lineage>
</organism>
<dbReference type="STRING" id="415015.SAMN05660462_02816"/>
<name>A0A1H3SBA8_9FIRM</name>